<dbReference type="Proteomes" id="UP000326169">
    <property type="component" value="Unassembled WGS sequence"/>
</dbReference>
<comment type="caution">
    <text evidence="1">The sequence shown here is derived from an EMBL/GenBank/DDBJ whole genome shotgun (WGS) entry which is preliminary data.</text>
</comment>
<sequence>MTPEHCRIRDLVMRLYCLFLDNPDAIAVLSPVVQRQIALFCSDAGAVFECSLNRLDVRTERNRKTRQLTLD</sequence>
<proteinExistence type="predicted"/>
<accession>A0A5M3T8N7</accession>
<evidence type="ECO:0000313" key="1">
    <source>
        <dbReference type="EMBL" id="GCE94972.1"/>
    </source>
</evidence>
<organism evidence="1 2">
    <name type="scientific">Limnospira platensis NIES-46</name>
    <dbReference type="NCBI Taxonomy" id="1236695"/>
    <lineage>
        <taxon>Bacteria</taxon>
        <taxon>Bacillati</taxon>
        <taxon>Cyanobacteriota</taxon>
        <taxon>Cyanophyceae</taxon>
        <taxon>Oscillatoriophycideae</taxon>
        <taxon>Oscillatoriales</taxon>
        <taxon>Sirenicapillariaceae</taxon>
        <taxon>Limnospira</taxon>
    </lineage>
</organism>
<name>A0A5M3T8N7_LIMPL</name>
<protein>
    <submittedName>
        <fullName evidence="1">Uncharacterized protein</fullName>
    </submittedName>
</protein>
<dbReference type="EMBL" id="BIMW01000116">
    <property type="protein sequence ID" value="GCE94972.1"/>
    <property type="molecule type" value="Genomic_DNA"/>
</dbReference>
<evidence type="ECO:0000313" key="2">
    <source>
        <dbReference type="Proteomes" id="UP000326169"/>
    </source>
</evidence>
<keyword evidence="2" id="KW-1185">Reference proteome</keyword>
<gene>
    <name evidence="1" type="ORF">NIES46_30320</name>
</gene>
<reference evidence="1 2" key="1">
    <citation type="journal article" date="2019" name="J Genomics">
        <title>The Draft Genome of a Hydrogen-producing Cyanobacterium, Arthrospira platensis NIES-46.</title>
        <authorList>
            <person name="Suzuki S."/>
            <person name="Yamaguchi H."/>
            <person name="Kawachi M."/>
        </authorList>
    </citation>
    <scope>NUCLEOTIDE SEQUENCE [LARGE SCALE GENOMIC DNA]</scope>
    <source>
        <strain evidence="1 2">NIES-46</strain>
    </source>
</reference>